<dbReference type="InterPro" id="IPR013525">
    <property type="entry name" value="ABC2_TM"/>
</dbReference>
<dbReference type="PANTHER" id="PTHR43229">
    <property type="entry name" value="NODULATION PROTEIN J"/>
    <property type="match status" value="1"/>
</dbReference>
<evidence type="ECO:0000256" key="3">
    <source>
        <dbReference type="ARBA" id="ARBA00022989"/>
    </source>
</evidence>
<dbReference type="PROSITE" id="PS51012">
    <property type="entry name" value="ABC_TM2"/>
    <property type="match status" value="1"/>
</dbReference>
<keyword evidence="4 6" id="KW-0472">Membrane</keyword>
<name>A0A4Z1E2E6_9MICO</name>
<keyword evidence="2 6" id="KW-0812">Transmembrane</keyword>
<dbReference type="EMBL" id="RHPJ01000001">
    <property type="protein sequence ID" value="TGO06184.1"/>
    <property type="molecule type" value="Genomic_DNA"/>
</dbReference>
<gene>
    <name evidence="8" type="ORF">SERN_0376</name>
</gene>
<feature type="transmembrane region" description="Helical" evidence="6">
    <location>
        <begin position="144"/>
        <end position="165"/>
    </location>
</feature>
<dbReference type="InterPro" id="IPR051784">
    <property type="entry name" value="Nod_factor_ABC_transporter"/>
</dbReference>
<feature type="transmembrane region" description="Helical" evidence="6">
    <location>
        <begin position="57"/>
        <end position="83"/>
    </location>
</feature>
<proteinExistence type="predicted"/>
<evidence type="ECO:0000256" key="5">
    <source>
        <dbReference type="ARBA" id="ARBA00023251"/>
    </source>
</evidence>
<dbReference type="AlphaFoldDB" id="A0A4Z1E2E6"/>
<dbReference type="GO" id="GO:0140359">
    <property type="term" value="F:ABC-type transporter activity"/>
    <property type="evidence" value="ECO:0007669"/>
    <property type="project" value="InterPro"/>
</dbReference>
<protein>
    <submittedName>
        <fullName evidence="8">ABC-type multidrug transport system, permease component</fullName>
    </submittedName>
</protein>
<sequence length="265" mass="28286">MTALALTPTRIAHEVRGYVRQGDTMLFTFLFPVIFLVLFSAIFAGEADAGGTTIPMATYFLPGLIAAGVLLSGVQNLAIDIAMEKGDGRLKRLGGTPMSPVTYLLGKFGQVLVTAVAQVAALLLVATLVFGVELPTDPARWLTFAWVFLLGLTACSLLGIALSAVPRSGRSASAVVIPMVTVLQFISGVYVADFQLPDGVRTVGALFPLAWMARGMRSVFLPESFDVLERGGTWGLGQVALALVVWLVLGAVLSRLTFRWIRRDA</sequence>
<evidence type="ECO:0000256" key="6">
    <source>
        <dbReference type="SAM" id="Phobius"/>
    </source>
</evidence>
<feature type="transmembrane region" description="Helical" evidence="6">
    <location>
        <begin position="26"/>
        <end position="45"/>
    </location>
</feature>
<dbReference type="Pfam" id="PF12698">
    <property type="entry name" value="ABC2_membrane_3"/>
    <property type="match status" value="1"/>
</dbReference>
<evidence type="ECO:0000259" key="7">
    <source>
        <dbReference type="PROSITE" id="PS51012"/>
    </source>
</evidence>
<evidence type="ECO:0000256" key="1">
    <source>
        <dbReference type="ARBA" id="ARBA00004141"/>
    </source>
</evidence>
<evidence type="ECO:0000256" key="4">
    <source>
        <dbReference type="ARBA" id="ARBA00023136"/>
    </source>
</evidence>
<keyword evidence="9" id="KW-1185">Reference proteome</keyword>
<feature type="transmembrane region" description="Helical" evidence="6">
    <location>
        <begin position="234"/>
        <end position="253"/>
    </location>
</feature>
<comment type="caution">
    <text evidence="8">The sequence shown here is derived from an EMBL/GenBank/DDBJ whole genome shotgun (WGS) entry which is preliminary data.</text>
</comment>
<evidence type="ECO:0000313" key="9">
    <source>
        <dbReference type="Proteomes" id="UP000297318"/>
    </source>
</evidence>
<dbReference type="GO" id="GO:0046677">
    <property type="term" value="P:response to antibiotic"/>
    <property type="evidence" value="ECO:0007669"/>
    <property type="project" value="UniProtKB-KW"/>
</dbReference>
<keyword evidence="3 6" id="KW-1133">Transmembrane helix</keyword>
<dbReference type="InterPro" id="IPR047817">
    <property type="entry name" value="ABC2_TM_bact-type"/>
</dbReference>
<reference evidence="8 9" key="1">
    <citation type="submission" date="2018-11" db="EMBL/GenBank/DDBJ databases">
        <title>Complete genome sequencing of the Actinobacteria Serinibacter sp. K3-2.</title>
        <authorList>
            <person name="Rakitin A.L."/>
            <person name="Beletsky A.V."/>
            <person name="Mardanov A.V."/>
            <person name="Ravin N.V."/>
            <person name="Gromova A.S."/>
            <person name="Filippova S.N."/>
            <person name="Gal'Chenko V.F."/>
        </authorList>
    </citation>
    <scope>NUCLEOTIDE SEQUENCE [LARGE SCALE GENOMIC DNA]</scope>
    <source>
        <strain evidence="8 9">K3-2</strain>
    </source>
</reference>
<evidence type="ECO:0000313" key="8">
    <source>
        <dbReference type="EMBL" id="TGO06184.1"/>
    </source>
</evidence>
<feature type="transmembrane region" description="Helical" evidence="6">
    <location>
        <begin position="172"/>
        <end position="192"/>
    </location>
</feature>
<feature type="domain" description="ABC transmembrane type-2" evidence="7">
    <location>
        <begin position="23"/>
        <end position="264"/>
    </location>
</feature>
<evidence type="ECO:0000256" key="2">
    <source>
        <dbReference type="ARBA" id="ARBA00022692"/>
    </source>
</evidence>
<organism evidence="8 9">
    <name type="scientific">Serinibacter arcticus</name>
    <dbReference type="NCBI Taxonomy" id="1655435"/>
    <lineage>
        <taxon>Bacteria</taxon>
        <taxon>Bacillati</taxon>
        <taxon>Actinomycetota</taxon>
        <taxon>Actinomycetes</taxon>
        <taxon>Micrococcales</taxon>
        <taxon>Beutenbergiaceae</taxon>
        <taxon>Serinibacter</taxon>
    </lineage>
</organism>
<accession>A0A4Z1E2E6</accession>
<dbReference type="RefSeq" id="WP_135848425.1">
    <property type="nucleotide sequence ID" value="NZ_RHPJ01000001.1"/>
</dbReference>
<dbReference type="Proteomes" id="UP000297318">
    <property type="component" value="Unassembled WGS sequence"/>
</dbReference>
<comment type="subcellular location">
    <subcellularLocation>
        <location evidence="1">Membrane</location>
        <topology evidence="1">Multi-pass membrane protein</topology>
    </subcellularLocation>
</comment>
<dbReference type="PIRSF" id="PIRSF006648">
    <property type="entry name" value="DrrB"/>
    <property type="match status" value="1"/>
</dbReference>
<dbReference type="GO" id="GO:0043190">
    <property type="term" value="C:ATP-binding cassette (ABC) transporter complex"/>
    <property type="evidence" value="ECO:0007669"/>
    <property type="project" value="InterPro"/>
</dbReference>
<dbReference type="InterPro" id="IPR000412">
    <property type="entry name" value="ABC_2_transport"/>
</dbReference>
<dbReference type="OrthoDB" id="9786643at2"/>
<dbReference type="PANTHER" id="PTHR43229:SF2">
    <property type="entry name" value="NODULATION PROTEIN J"/>
    <property type="match status" value="1"/>
</dbReference>
<keyword evidence="5" id="KW-0046">Antibiotic resistance</keyword>
<feature type="transmembrane region" description="Helical" evidence="6">
    <location>
        <begin position="104"/>
        <end position="132"/>
    </location>
</feature>